<keyword evidence="6" id="KW-1185">Reference proteome</keyword>
<dbReference type="PANTHER" id="PTHR10434">
    <property type="entry name" value="1-ACYL-SN-GLYCEROL-3-PHOSPHATE ACYLTRANSFERASE"/>
    <property type="match status" value="1"/>
</dbReference>
<feature type="domain" description="Phospholipid/glycerol acyltransferase" evidence="4">
    <location>
        <begin position="29"/>
        <end position="148"/>
    </location>
</feature>
<dbReference type="GO" id="GO:0003841">
    <property type="term" value="F:1-acylglycerol-3-phosphate O-acyltransferase activity"/>
    <property type="evidence" value="ECO:0007669"/>
    <property type="project" value="TreeGrafter"/>
</dbReference>
<dbReference type="EMBL" id="JACEMT010000049">
    <property type="protein sequence ID" value="MBA4502538.1"/>
    <property type="molecule type" value="Genomic_DNA"/>
</dbReference>
<dbReference type="Proteomes" id="UP000538931">
    <property type="component" value="Unassembled WGS sequence"/>
</dbReference>
<evidence type="ECO:0000256" key="2">
    <source>
        <dbReference type="ARBA" id="ARBA00022679"/>
    </source>
</evidence>
<evidence type="ECO:0000313" key="6">
    <source>
        <dbReference type="Proteomes" id="UP000538931"/>
    </source>
</evidence>
<dbReference type="Pfam" id="PF01553">
    <property type="entry name" value="Acyltransferase"/>
    <property type="match status" value="1"/>
</dbReference>
<reference evidence="5 6" key="1">
    <citation type="submission" date="2020-07" db="EMBL/GenBank/DDBJ databases">
        <title>Bacterium isolated from marien macroalgae.</title>
        <authorList>
            <person name="Zhu K."/>
            <person name="Lu D."/>
            <person name="Du Z."/>
        </authorList>
    </citation>
    <scope>NUCLEOTIDE SEQUENCE [LARGE SCALE GENOMIC DNA]</scope>
    <source>
        <strain evidence="5 6">3-1745</strain>
    </source>
</reference>
<dbReference type="AlphaFoldDB" id="A0A7W1WYL7"/>
<keyword evidence="3 5" id="KW-0012">Acyltransferase</keyword>
<proteinExistence type="predicted"/>
<gene>
    <name evidence="5" type="ORF">H1S06_09205</name>
</gene>
<dbReference type="SMART" id="SM00563">
    <property type="entry name" value="PlsC"/>
    <property type="match status" value="1"/>
</dbReference>
<accession>A0A7W1WYL7</accession>
<dbReference type="RefSeq" id="WP_181739441.1">
    <property type="nucleotide sequence ID" value="NZ_JACEMT010000049.1"/>
</dbReference>
<protein>
    <submittedName>
        <fullName evidence="5">1-acyl-sn-glycerol-3-phosphate acyltransferase</fullName>
    </submittedName>
</protein>
<name>A0A7W1WYL7_9GAMM</name>
<evidence type="ECO:0000256" key="3">
    <source>
        <dbReference type="ARBA" id="ARBA00023315"/>
    </source>
</evidence>
<dbReference type="SUPFAM" id="SSF69593">
    <property type="entry name" value="Glycerol-3-phosphate (1)-acyltransferase"/>
    <property type="match status" value="1"/>
</dbReference>
<organism evidence="5 6">
    <name type="scientific">Marinobacterium marinum</name>
    <dbReference type="NCBI Taxonomy" id="2756129"/>
    <lineage>
        <taxon>Bacteria</taxon>
        <taxon>Pseudomonadati</taxon>
        <taxon>Pseudomonadota</taxon>
        <taxon>Gammaproteobacteria</taxon>
        <taxon>Oceanospirillales</taxon>
        <taxon>Oceanospirillaceae</taxon>
        <taxon>Marinobacterium</taxon>
    </lineage>
</organism>
<sequence>MFKLLCRLIFKFNKWSIVSKPPADIKKCVMVGAPHTSNWDFIYLVAAYSYMGLPNPRFTIKKEWMIFPVSLLLSSLGAIPIDRTVKKAGERRLDMVEEMARYIDAAEEITVLVTPEASRAPATRWKTGFYRVALKANVPILLGYLDYDKKEAGVGKVVYPSGDLDKDLRTILDFYNGVSPKHPERYIKI</sequence>
<dbReference type="GO" id="GO:0006654">
    <property type="term" value="P:phosphatidic acid biosynthetic process"/>
    <property type="evidence" value="ECO:0007669"/>
    <property type="project" value="TreeGrafter"/>
</dbReference>
<dbReference type="InterPro" id="IPR002123">
    <property type="entry name" value="Plipid/glycerol_acylTrfase"/>
</dbReference>
<evidence type="ECO:0000256" key="1">
    <source>
        <dbReference type="ARBA" id="ARBA00005189"/>
    </source>
</evidence>
<evidence type="ECO:0000313" key="5">
    <source>
        <dbReference type="EMBL" id="MBA4502538.1"/>
    </source>
</evidence>
<comment type="pathway">
    <text evidence="1">Lipid metabolism.</text>
</comment>
<dbReference type="PANTHER" id="PTHR10434:SF9">
    <property type="entry name" value="PHOSPHOLIPID_GLYCEROL ACYLTRANSFERASE DOMAIN-CONTAINING PROTEIN"/>
    <property type="match status" value="1"/>
</dbReference>
<comment type="caution">
    <text evidence="5">The sequence shown here is derived from an EMBL/GenBank/DDBJ whole genome shotgun (WGS) entry which is preliminary data.</text>
</comment>
<evidence type="ECO:0000259" key="4">
    <source>
        <dbReference type="SMART" id="SM00563"/>
    </source>
</evidence>
<keyword evidence="2 5" id="KW-0808">Transferase</keyword>